<keyword evidence="3" id="KW-1185">Reference proteome</keyword>
<name>A0A9P8IEA2_9PEZI</name>
<sequence>MDRGLVYSHERAGGDDDDDDDGKQAPVPTGRSSNGKDSRGSTTNGDAGHRRSLSGNLLSRLSFLSPVPVRGSDQTVATAERDPQLLGLRGGGASGKGDAIPAVSQQQQQKKSRRRKGSLRKTALLGTGKLRLEGREGRDWTGLESSRPSYGTQRQHSEQTHLEPPEEGGNRFGGQADGSAPSSVETTPTQNSFRRGADLPSSSSSSSSSSSTPEPWPLRIITSSSSSYADGSSSQDHQNNSDNTTVFSSPSTAATSPTPADTSTTDEEDMLTFPRNPSSTAPTTAPLATPSGKKPLLNEGGNNAASGLSRRKSGNNATAK</sequence>
<feature type="compositionally biased region" description="Low complexity" evidence="1">
    <location>
        <begin position="53"/>
        <end position="65"/>
    </location>
</feature>
<protein>
    <submittedName>
        <fullName evidence="2">Uncharacterized protein</fullName>
    </submittedName>
</protein>
<reference evidence="2" key="1">
    <citation type="submission" date="2021-03" db="EMBL/GenBank/DDBJ databases">
        <title>Comparative genomics and phylogenomic investigation of the class Geoglossomycetes provide insights into ecological specialization and systematics.</title>
        <authorList>
            <person name="Melie T."/>
            <person name="Pirro S."/>
            <person name="Miller A.N."/>
            <person name="Quandt A."/>
        </authorList>
    </citation>
    <scope>NUCLEOTIDE SEQUENCE</scope>
    <source>
        <strain evidence="2">CAQ_001_2017</strain>
    </source>
</reference>
<feature type="non-terminal residue" evidence="2">
    <location>
        <position position="320"/>
    </location>
</feature>
<dbReference type="Proteomes" id="UP000750711">
    <property type="component" value="Unassembled WGS sequence"/>
</dbReference>
<evidence type="ECO:0000313" key="2">
    <source>
        <dbReference type="EMBL" id="KAH0553376.1"/>
    </source>
</evidence>
<feature type="compositionally biased region" description="Polar residues" evidence="1">
    <location>
        <begin position="143"/>
        <end position="154"/>
    </location>
</feature>
<feature type="compositionally biased region" description="Low complexity" evidence="1">
    <location>
        <begin position="223"/>
        <end position="263"/>
    </location>
</feature>
<comment type="caution">
    <text evidence="2">The sequence shown here is derived from an EMBL/GenBank/DDBJ whole genome shotgun (WGS) entry which is preliminary data.</text>
</comment>
<feature type="compositionally biased region" description="Low complexity" evidence="1">
    <location>
        <begin position="277"/>
        <end position="291"/>
    </location>
</feature>
<evidence type="ECO:0000256" key="1">
    <source>
        <dbReference type="SAM" id="MobiDB-lite"/>
    </source>
</evidence>
<dbReference type="EMBL" id="JAGHQM010001505">
    <property type="protein sequence ID" value="KAH0553376.1"/>
    <property type="molecule type" value="Genomic_DNA"/>
</dbReference>
<gene>
    <name evidence="2" type="ORF">GP486_006552</name>
</gene>
<accession>A0A9P8IEA2</accession>
<feature type="compositionally biased region" description="Low complexity" evidence="1">
    <location>
        <begin position="201"/>
        <end position="211"/>
    </location>
</feature>
<feature type="compositionally biased region" description="Polar residues" evidence="1">
    <location>
        <begin position="180"/>
        <end position="193"/>
    </location>
</feature>
<feature type="compositionally biased region" description="Basic residues" evidence="1">
    <location>
        <begin position="110"/>
        <end position="119"/>
    </location>
</feature>
<proteinExistence type="predicted"/>
<feature type="compositionally biased region" description="Basic and acidic residues" evidence="1">
    <location>
        <begin position="155"/>
        <end position="164"/>
    </location>
</feature>
<feature type="compositionally biased region" description="Basic and acidic residues" evidence="1">
    <location>
        <begin position="130"/>
        <end position="141"/>
    </location>
</feature>
<feature type="region of interest" description="Disordered" evidence="1">
    <location>
        <begin position="1"/>
        <end position="320"/>
    </location>
</feature>
<organism evidence="2 3">
    <name type="scientific">Trichoglossum hirsutum</name>
    <dbReference type="NCBI Taxonomy" id="265104"/>
    <lineage>
        <taxon>Eukaryota</taxon>
        <taxon>Fungi</taxon>
        <taxon>Dikarya</taxon>
        <taxon>Ascomycota</taxon>
        <taxon>Pezizomycotina</taxon>
        <taxon>Geoglossomycetes</taxon>
        <taxon>Geoglossales</taxon>
        <taxon>Geoglossaceae</taxon>
        <taxon>Trichoglossum</taxon>
    </lineage>
</organism>
<dbReference type="AlphaFoldDB" id="A0A9P8IEA2"/>
<evidence type="ECO:0000313" key="3">
    <source>
        <dbReference type="Proteomes" id="UP000750711"/>
    </source>
</evidence>
<feature type="compositionally biased region" description="Basic and acidic residues" evidence="1">
    <location>
        <begin position="1"/>
        <end position="14"/>
    </location>
</feature>